<gene>
    <name evidence="2" type="ORF">BJ508DRAFT_348560</name>
</gene>
<dbReference type="InterPro" id="IPR036047">
    <property type="entry name" value="F-box-like_dom_sf"/>
</dbReference>
<dbReference type="CDD" id="cd09917">
    <property type="entry name" value="F-box_SF"/>
    <property type="match status" value="1"/>
</dbReference>
<organism evidence="2 3">
    <name type="scientific">Ascobolus immersus RN42</name>
    <dbReference type="NCBI Taxonomy" id="1160509"/>
    <lineage>
        <taxon>Eukaryota</taxon>
        <taxon>Fungi</taxon>
        <taxon>Dikarya</taxon>
        <taxon>Ascomycota</taxon>
        <taxon>Pezizomycotina</taxon>
        <taxon>Pezizomycetes</taxon>
        <taxon>Pezizales</taxon>
        <taxon>Ascobolaceae</taxon>
        <taxon>Ascobolus</taxon>
    </lineage>
</organism>
<evidence type="ECO:0000313" key="3">
    <source>
        <dbReference type="Proteomes" id="UP000275078"/>
    </source>
</evidence>
<accession>A0A3N4HYZ1</accession>
<sequence length="591" mass="69131">MSTISTSLGKNTMSTLPAELWFSTFSHLPDIDLISSSGVSKLWNIRIRTFCTSKKQLELRHLTTHDGLLDEWRLFCEEAYLSRPFDLSKDRIETTGEWASLGCDGSGTIFRKSQDEFHNTIVIELLGNLTTLKFTRQSKWAKGDETTIDLLHLFTTQFYSLRFCKECSPCGDRIWFSFDKKNTLAQRDMTVVLRAKRARRYATVVSKAKRTTTTAVVDNIEICQLCSIGRSDPASAGRTSGHQLFALDLVTREIRLFKPQCDPSELEPNYQTWNWSRRHTRMPFDNGQYLMQTTPSWDEEPRITIFDTSLEKGQQTKLQADIFIPDGFNAWLDEYGKGGDSLEVEFVRQTHLLSQQSSTFTSTMQKQQMELVRCYFSIRGYYGAGKEEWYKGRHDDKEDLYPSIVFILDIVLTTSTMETPGPTTAEFTLLSTSMETYWWNYQQYNIPTATRGEYDSFGRGSLFPSRRVLLYDYRLREIDGYEDQYEDYRKPRYKYCRKILQFGITERSWDEESSISLDDDNAWDEESSVSLDEYNFWDEESNISLDDDKVWFTDWQPRDLEVDRYWGAEMDHDSMQAFYVQMGWGESCRIW</sequence>
<dbReference type="AlphaFoldDB" id="A0A3N4HYZ1"/>
<evidence type="ECO:0000259" key="1">
    <source>
        <dbReference type="Pfam" id="PF00646"/>
    </source>
</evidence>
<dbReference type="InterPro" id="IPR001810">
    <property type="entry name" value="F-box_dom"/>
</dbReference>
<feature type="domain" description="F-box" evidence="1">
    <location>
        <begin position="14"/>
        <end position="50"/>
    </location>
</feature>
<dbReference type="Pfam" id="PF00646">
    <property type="entry name" value="F-box"/>
    <property type="match status" value="1"/>
</dbReference>
<proteinExistence type="predicted"/>
<keyword evidence="3" id="KW-1185">Reference proteome</keyword>
<protein>
    <recommendedName>
        <fullName evidence="1">F-box domain-containing protein</fullName>
    </recommendedName>
</protein>
<dbReference type="Proteomes" id="UP000275078">
    <property type="component" value="Unassembled WGS sequence"/>
</dbReference>
<dbReference type="EMBL" id="ML119703">
    <property type="protein sequence ID" value="RPA79085.1"/>
    <property type="molecule type" value="Genomic_DNA"/>
</dbReference>
<reference evidence="2 3" key="1">
    <citation type="journal article" date="2018" name="Nat. Ecol. Evol.">
        <title>Pezizomycetes genomes reveal the molecular basis of ectomycorrhizal truffle lifestyle.</title>
        <authorList>
            <person name="Murat C."/>
            <person name="Payen T."/>
            <person name="Noel B."/>
            <person name="Kuo A."/>
            <person name="Morin E."/>
            <person name="Chen J."/>
            <person name="Kohler A."/>
            <person name="Krizsan K."/>
            <person name="Balestrini R."/>
            <person name="Da Silva C."/>
            <person name="Montanini B."/>
            <person name="Hainaut M."/>
            <person name="Levati E."/>
            <person name="Barry K.W."/>
            <person name="Belfiori B."/>
            <person name="Cichocki N."/>
            <person name="Clum A."/>
            <person name="Dockter R.B."/>
            <person name="Fauchery L."/>
            <person name="Guy J."/>
            <person name="Iotti M."/>
            <person name="Le Tacon F."/>
            <person name="Lindquist E.A."/>
            <person name="Lipzen A."/>
            <person name="Malagnac F."/>
            <person name="Mello A."/>
            <person name="Molinier V."/>
            <person name="Miyauchi S."/>
            <person name="Poulain J."/>
            <person name="Riccioni C."/>
            <person name="Rubini A."/>
            <person name="Sitrit Y."/>
            <person name="Splivallo R."/>
            <person name="Traeger S."/>
            <person name="Wang M."/>
            <person name="Zifcakova L."/>
            <person name="Wipf D."/>
            <person name="Zambonelli A."/>
            <person name="Paolocci F."/>
            <person name="Nowrousian M."/>
            <person name="Ottonello S."/>
            <person name="Baldrian P."/>
            <person name="Spatafora J.W."/>
            <person name="Henrissat B."/>
            <person name="Nagy L.G."/>
            <person name="Aury J.M."/>
            <person name="Wincker P."/>
            <person name="Grigoriev I.V."/>
            <person name="Bonfante P."/>
            <person name="Martin F.M."/>
        </authorList>
    </citation>
    <scope>NUCLEOTIDE SEQUENCE [LARGE SCALE GENOMIC DNA]</scope>
    <source>
        <strain evidence="2 3">RN42</strain>
    </source>
</reference>
<dbReference type="SUPFAM" id="SSF81383">
    <property type="entry name" value="F-box domain"/>
    <property type="match status" value="1"/>
</dbReference>
<evidence type="ECO:0000313" key="2">
    <source>
        <dbReference type="EMBL" id="RPA79085.1"/>
    </source>
</evidence>
<name>A0A3N4HYZ1_ASCIM</name>